<evidence type="ECO:0000313" key="3">
    <source>
        <dbReference type="Proteomes" id="UP000253153"/>
    </source>
</evidence>
<dbReference type="Proteomes" id="UP000253153">
    <property type="component" value="Unassembled WGS sequence"/>
</dbReference>
<evidence type="ECO:0000313" key="2">
    <source>
        <dbReference type="EMBL" id="RBR26582.1"/>
    </source>
</evidence>
<organism evidence="2 3">
    <name type="scientific">Fusarium coffeatum</name>
    <dbReference type="NCBI Taxonomy" id="231269"/>
    <lineage>
        <taxon>Eukaryota</taxon>
        <taxon>Fungi</taxon>
        <taxon>Dikarya</taxon>
        <taxon>Ascomycota</taxon>
        <taxon>Pezizomycotina</taxon>
        <taxon>Sordariomycetes</taxon>
        <taxon>Hypocreomycetidae</taxon>
        <taxon>Hypocreales</taxon>
        <taxon>Nectriaceae</taxon>
        <taxon>Fusarium</taxon>
        <taxon>Fusarium incarnatum-equiseti species complex</taxon>
    </lineage>
</organism>
<feature type="compositionally biased region" description="Basic and acidic residues" evidence="1">
    <location>
        <begin position="496"/>
        <end position="514"/>
    </location>
</feature>
<dbReference type="EMBL" id="QKXC01000014">
    <property type="protein sequence ID" value="RBR26582.1"/>
    <property type="molecule type" value="Genomic_DNA"/>
</dbReference>
<gene>
    <name evidence="2" type="ORF">FIESC28_00579</name>
</gene>
<keyword evidence="3" id="KW-1185">Reference proteome</keyword>
<name>A0A366SC84_9HYPO</name>
<feature type="region of interest" description="Disordered" evidence="1">
    <location>
        <begin position="1"/>
        <end position="155"/>
    </location>
</feature>
<accession>A0A366SC84</accession>
<feature type="compositionally biased region" description="Basic and acidic residues" evidence="1">
    <location>
        <begin position="87"/>
        <end position="111"/>
    </location>
</feature>
<dbReference type="OrthoDB" id="4837923at2759"/>
<feature type="compositionally biased region" description="Basic and acidic residues" evidence="1">
    <location>
        <begin position="391"/>
        <end position="401"/>
    </location>
</feature>
<feature type="compositionally biased region" description="Basic residues" evidence="1">
    <location>
        <begin position="673"/>
        <end position="694"/>
    </location>
</feature>
<proteinExistence type="predicted"/>
<feature type="region of interest" description="Disordered" evidence="1">
    <location>
        <begin position="178"/>
        <end position="207"/>
    </location>
</feature>
<feature type="compositionally biased region" description="Polar residues" evidence="1">
    <location>
        <begin position="115"/>
        <end position="127"/>
    </location>
</feature>
<comment type="caution">
    <text evidence="2">The sequence shown here is derived from an EMBL/GenBank/DDBJ whole genome shotgun (WGS) entry which is preliminary data.</text>
</comment>
<feature type="region of interest" description="Disordered" evidence="1">
    <location>
        <begin position="590"/>
        <end position="609"/>
    </location>
</feature>
<dbReference type="GeneID" id="41990026"/>
<evidence type="ECO:0000256" key="1">
    <source>
        <dbReference type="SAM" id="MobiDB-lite"/>
    </source>
</evidence>
<feature type="compositionally biased region" description="Basic and acidic residues" evidence="1">
    <location>
        <begin position="720"/>
        <end position="731"/>
    </location>
</feature>
<feature type="region of interest" description="Disordered" evidence="1">
    <location>
        <begin position="377"/>
        <end position="403"/>
    </location>
</feature>
<sequence length="780" mass="85877">MEGHDDTRCLPKMPTLFTTAPDVHPDLVLFSASSDTEDSTKNTTPHELDTCNDPEFPKPSRMFTAQNTESPQDDTSSRHSSASSSYSDKDCQKETTTDFEDRSEKAHKLEDDTADGNSNASGETTPNGHPIETGTASPDTEGQAPQPLTKNRLRSIPDARLYKLGSVYKKLKEMIEDSQAATTSSDTPRPELDAESDSTLEDHKTASEPEYPAYYIFDPRSNGSAYYMYQDADTQEGYKIEKVSFKPALPEPGLRAYYIEASEKDRGEPRHDSQETLWRVDSSRIPAVVIDSDSSASHEAVVDADEPLYDGDEATQSIARKVSDRLQKIRHLREHLRVINGKGRDVPEARGLYLIGDKDIRDVVSIVLGEALKNGHIDRPERTTTTTEESSESRPLPKLDGDTNTILVSTPTAVDPATTINLPSTSYANINATDMEVHTKTRGAESDATTTVITRRSVAEITWARAYPAGHDPDSRTHGRTVSDCCSPTHGGSRSCPDDRRQSDQKVSKGDPILRHYTTPKSTAEILADIMCNKSFEQQLRVSDGTVITSFPRLFSRDLTTEWTGSTAEGGDSNKTAPATFYHHGIDARSGLHTPLPTPAVEQPPVLPSSTYDKSLFDANPFNKSKGKNLSTLLASERRLSASLDADTQRRRSSQIADIEEEGSDQTCSRPGLMHKIKHGGHKFFHKSHFRRPNRSATAEEDAFEESNVMRSGNSTGRGRIPEPPKPDSHGAHKTLTGSKLDGPSYEEGVCSEDDKPHRCVNDLSSRDISPARGDNWEGK</sequence>
<dbReference type="AlphaFoldDB" id="A0A366SC84"/>
<dbReference type="RefSeq" id="XP_031021173.1">
    <property type="nucleotide sequence ID" value="XM_031154730.1"/>
</dbReference>
<protein>
    <submittedName>
        <fullName evidence="2">Uncharacterized protein</fullName>
    </submittedName>
</protein>
<reference evidence="2 3" key="1">
    <citation type="submission" date="2018-06" db="EMBL/GenBank/DDBJ databases">
        <title>Fusarium incarnatum-equiseti species complex species 28.</title>
        <authorList>
            <person name="Gardiner D.M."/>
        </authorList>
    </citation>
    <scope>NUCLEOTIDE SEQUENCE [LARGE SCALE GENOMIC DNA]</scope>
    <source>
        <strain evidence="2 3">FIESC_28</strain>
    </source>
</reference>
<feature type="compositionally biased region" description="Basic and acidic residues" evidence="1">
    <location>
        <begin position="38"/>
        <end position="49"/>
    </location>
</feature>
<feature type="region of interest" description="Disordered" evidence="1">
    <location>
        <begin position="468"/>
        <end position="515"/>
    </location>
</feature>
<feature type="region of interest" description="Disordered" evidence="1">
    <location>
        <begin position="643"/>
        <end position="780"/>
    </location>
</feature>